<dbReference type="PANTHER" id="PTHR42847:SF8">
    <property type="entry name" value="CONSERVED PROTEIN"/>
    <property type="match status" value="1"/>
</dbReference>
<keyword evidence="2" id="KW-0288">FMN</keyword>
<dbReference type="GO" id="GO:0046306">
    <property type="term" value="P:alkanesulfonate catabolic process"/>
    <property type="evidence" value="ECO:0007669"/>
    <property type="project" value="TreeGrafter"/>
</dbReference>
<proteinExistence type="predicted"/>
<dbReference type="AlphaFoldDB" id="A0A561SXK8"/>
<dbReference type="GO" id="GO:0008726">
    <property type="term" value="F:alkanesulfonate monooxygenase activity"/>
    <property type="evidence" value="ECO:0007669"/>
    <property type="project" value="TreeGrafter"/>
</dbReference>
<dbReference type="Pfam" id="PF00296">
    <property type="entry name" value="Bac_luciferase"/>
    <property type="match status" value="1"/>
</dbReference>
<gene>
    <name evidence="6" type="ORF">FHX44_115495</name>
</gene>
<dbReference type="InterPro" id="IPR050172">
    <property type="entry name" value="SsuD_RutA_monooxygenase"/>
</dbReference>
<dbReference type="Proteomes" id="UP000321261">
    <property type="component" value="Unassembled WGS sequence"/>
</dbReference>
<reference evidence="6 7" key="1">
    <citation type="submission" date="2019-06" db="EMBL/GenBank/DDBJ databases">
        <title>Sequencing the genomes of 1000 actinobacteria strains.</title>
        <authorList>
            <person name="Klenk H.-P."/>
        </authorList>
    </citation>
    <scope>NUCLEOTIDE SEQUENCE [LARGE SCALE GENOMIC DNA]</scope>
    <source>
        <strain evidence="6 7">DSM 45671</strain>
    </source>
</reference>
<evidence type="ECO:0000256" key="4">
    <source>
        <dbReference type="ARBA" id="ARBA00023033"/>
    </source>
</evidence>
<dbReference type="InterPro" id="IPR011251">
    <property type="entry name" value="Luciferase-like_dom"/>
</dbReference>
<evidence type="ECO:0000313" key="7">
    <source>
        <dbReference type="Proteomes" id="UP000321261"/>
    </source>
</evidence>
<feature type="domain" description="Luciferase-like" evidence="5">
    <location>
        <begin position="29"/>
        <end position="269"/>
    </location>
</feature>
<dbReference type="EMBL" id="VIWU01000001">
    <property type="protein sequence ID" value="TWF79562.1"/>
    <property type="molecule type" value="Genomic_DNA"/>
</dbReference>
<sequence length="304" mass="33538">MTLREPVRTMACRPAPAYGRDMRFAIKTRPEHTTWERMRDVWVAADEFDVFESAWNWDHFYPLSGDLAGPNLEGWTTLAALAQATRRIRVGCQVTGMIYRHPAVLANMAATVDVISGGRLELGVGAGWNQQECDAYGIPLPPMRERFDRFDEGVEAMVGLLRDPVTTFKGSYVTLTEARCEPKPVQRPHPPITIGGRGPRRTLGAVARWAQAWNVIVTDADEWRPLKDTLVTRCAEVGRDPAEITCSVNVRIDGDVPLEQALEAALGQIEDFTAAGVDLIVLNLPLDATPDVLRPLADAVAPLT</sequence>
<name>A0A561SXK8_9PSEU</name>
<evidence type="ECO:0000259" key="5">
    <source>
        <dbReference type="Pfam" id="PF00296"/>
    </source>
</evidence>
<evidence type="ECO:0000256" key="1">
    <source>
        <dbReference type="ARBA" id="ARBA00022630"/>
    </source>
</evidence>
<keyword evidence="4" id="KW-0503">Monooxygenase</keyword>
<dbReference type="NCBIfam" id="TIGR03560">
    <property type="entry name" value="F420_Rv1855c"/>
    <property type="match status" value="1"/>
</dbReference>
<dbReference type="InterPro" id="IPR036661">
    <property type="entry name" value="Luciferase-like_sf"/>
</dbReference>
<organism evidence="6 7">
    <name type="scientific">Pseudonocardia hierapolitana</name>
    <dbReference type="NCBI Taxonomy" id="1128676"/>
    <lineage>
        <taxon>Bacteria</taxon>
        <taxon>Bacillati</taxon>
        <taxon>Actinomycetota</taxon>
        <taxon>Actinomycetes</taxon>
        <taxon>Pseudonocardiales</taxon>
        <taxon>Pseudonocardiaceae</taxon>
        <taxon>Pseudonocardia</taxon>
    </lineage>
</organism>
<keyword evidence="7" id="KW-1185">Reference proteome</keyword>
<dbReference type="PANTHER" id="PTHR42847">
    <property type="entry name" value="ALKANESULFONATE MONOOXYGENASE"/>
    <property type="match status" value="1"/>
</dbReference>
<evidence type="ECO:0000313" key="6">
    <source>
        <dbReference type="EMBL" id="TWF79562.1"/>
    </source>
</evidence>
<comment type="caution">
    <text evidence="6">The sequence shown here is derived from an EMBL/GenBank/DDBJ whole genome shotgun (WGS) entry which is preliminary data.</text>
</comment>
<dbReference type="SUPFAM" id="SSF51679">
    <property type="entry name" value="Bacterial luciferase-like"/>
    <property type="match status" value="1"/>
</dbReference>
<dbReference type="Gene3D" id="3.20.20.30">
    <property type="entry name" value="Luciferase-like domain"/>
    <property type="match status" value="1"/>
</dbReference>
<evidence type="ECO:0000256" key="3">
    <source>
        <dbReference type="ARBA" id="ARBA00023002"/>
    </source>
</evidence>
<accession>A0A561SXK8</accession>
<evidence type="ECO:0000256" key="2">
    <source>
        <dbReference type="ARBA" id="ARBA00022643"/>
    </source>
</evidence>
<keyword evidence="3" id="KW-0560">Oxidoreductase</keyword>
<keyword evidence="1" id="KW-0285">Flavoprotein</keyword>
<dbReference type="InterPro" id="IPR019952">
    <property type="entry name" value="F420_OxRdatse_Rv1855c_pred"/>
</dbReference>
<protein>
    <submittedName>
        <fullName evidence="6">F420-dependent oxidoreductase-like protein</fullName>
    </submittedName>
</protein>